<dbReference type="Gene3D" id="2.40.30.110">
    <property type="entry name" value="Aminomethyltransferase beta-barrel domains"/>
    <property type="match status" value="1"/>
</dbReference>
<dbReference type="EC" id="2.1.2.10" evidence="2 7"/>
<dbReference type="PANTHER" id="PTHR43757:SF2">
    <property type="entry name" value="AMINOMETHYLTRANSFERASE, MITOCHONDRIAL"/>
    <property type="match status" value="1"/>
</dbReference>
<dbReference type="InterPro" id="IPR028896">
    <property type="entry name" value="GcvT/YgfZ/DmdA"/>
</dbReference>
<evidence type="ECO:0000313" key="12">
    <source>
        <dbReference type="Proteomes" id="UP001268256"/>
    </source>
</evidence>
<name>A0AAE4JW82_9CYAN</name>
<dbReference type="NCBIfam" id="TIGR00528">
    <property type="entry name" value="gcvT"/>
    <property type="match status" value="1"/>
</dbReference>
<dbReference type="FunFam" id="3.30.70.1400:FF:000001">
    <property type="entry name" value="Aminomethyltransferase"/>
    <property type="match status" value="1"/>
</dbReference>
<dbReference type="PIRSF" id="PIRSF006487">
    <property type="entry name" value="GcvT"/>
    <property type="match status" value="1"/>
</dbReference>
<proteinExistence type="inferred from homology"/>
<evidence type="ECO:0000256" key="3">
    <source>
        <dbReference type="ARBA" id="ARBA00022576"/>
    </source>
</evidence>
<dbReference type="GO" id="GO:0019464">
    <property type="term" value="P:glycine decarboxylation via glycine cleavage system"/>
    <property type="evidence" value="ECO:0007669"/>
    <property type="project" value="UniProtKB-UniRule"/>
</dbReference>
<dbReference type="FunFam" id="2.40.30.110:FF:000003">
    <property type="entry name" value="Aminomethyltransferase"/>
    <property type="match status" value="1"/>
</dbReference>
<dbReference type="GO" id="GO:0004047">
    <property type="term" value="F:aminomethyltransferase activity"/>
    <property type="evidence" value="ECO:0007669"/>
    <property type="project" value="UniProtKB-UniRule"/>
</dbReference>
<evidence type="ECO:0000256" key="6">
    <source>
        <dbReference type="ARBA" id="ARBA00047665"/>
    </source>
</evidence>
<dbReference type="PANTHER" id="PTHR43757">
    <property type="entry name" value="AMINOMETHYLTRANSFERASE"/>
    <property type="match status" value="1"/>
</dbReference>
<feature type="domain" description="Aminomethyltransferase C-terminal" evidence="10">
    <location>
        <begin position="293"/>
        <end position="370"/>
    </location>
</feature>
<evidence type="ECO:0000256" key="8">
    <source>
        <dbReference type="PIRSR" id="PIRSR006487-1"/>
    </source>
</evidence>
<dbReference type="GO" id="GO:0005829">
    <property type="term" value="C:cytosol"/>
    <property type="evidence" value="ECO:0007669"/>
    <property type="project" value="TreeGrafter"/>
</dbReference>
<accession>A0AAE4JW82</accession>
<keyword evidence="4 7" id="KW-0808">Transferase</keyword>
<comment type="subunit">
    <text evidence="7">The glycine cleavage system is composed of four proteins: P, T, L and H.</text>
</comment>
<evidence type="ECO:0000259" key="10">
    <source>
        <dbReference type="Pfam" id="PF08669"/>
    </source>
</evidence>
<protein>
    <recommendedName>
        <fullName evidence="2 7">Aminomethyltransferase</fullName>
        <ecNumber evidence="2 7">2.1.2.10</ecNumber>
    </recommendedName>
    <alternativeName>
        <fullName evidence="5 7">Glycine cleavage system T protein</fullName>
    </alternativeName>
</protein>
<comment type="similarity">
    <text evidence="1 7">Belongs to the GcvT family.</text>
</comment>
<evidence type="ECO:0000313" key="11">
    <source>
        <dbReference type="EMBL" id="MDS3859858.1"/>
    </source>
</evidence>
<sequence>MTYSTSPALLRTPLFDLHKQSQARIVEFSGWEMPVQYQGIVAEHQAVRQAVGMFDISHMGKFDLKGENPLTALQPLVPTDLSQLRPGQAKYTVFLNHQGGIVDDLIVYCHSRYLVSLIVNAATTAKDWAWLQAQLNTRELALENQTDTLVLIALQGPKAAQALQPLVDIPLDNLKNYHHQPATIHLPPDSPFPQVPGWIARTGYTGEDGFEIMVPRNVGQDLWQAFAKSGVTPCGLGARDTLRLEAAMALYGQDIDQTTTPLEAGLGWLINWEKGDFIGRSALEQQKETGVSRKLVGFLMEERQIPRPHYLIVVDGQTVGSVTSGSLPPTIAQPLGLGYVPAGLANVGQEIGIEIRGKVHGAKIVPRPFYRRPKA</sequence>
<keyword evidence="12" id="KW-1185">Reference proteome</keyword>
<dbReference type="Gene3D" id="3.30.1360.120">
    <property type="entry name" value="Probable tRNA modification gtpase trme, domain 1"/>
    <property type="match status" value="1"/>
</dbReference>
<evidence type="ECO:0000256" key="1">
    <source>
        <dbReference type="ARBA" id="ARBA00008609"/>
    </source>
</evidence>
<evidence type="ECO:0000259" key="9">
    <source>
        <dbReference type="Pfam" id="PF01571"/>
    </source>
</evidence>
<dbReference type="SUPFAM" id="SSF101790">
    <property type="entry name" value="Aminomethyltransferase beta-barrel domain"/>
    <property type="match status" value="1"/>
</dbReference>
<dbReference type="Proteomes" id="UP001268256">
    <property type="component" value="Unassembled WGS sequence"/>
</dbReference>
<keyword evidence="3 7" id="KW-0032">Aminotransferase</keyword>
<dbReference type="InterPro" id="IPR029043">
    <property type="entry name" value="GcvT/YgfZ_C"/>
</dbReference>
<dbReference type="EMBL" id="JAVMIP010000002">
    <property type="protein sequence ID" value="MDS3859858.1"/>
    <property type="molecule type" value="Genomic_DNA"/>
</dbReference>
<feature type="binding site" evidence="8">
    <location>
        <position position="211"/>
    </location>
    <ligand>
        <name>substrate</name>
    </ligand>
</feature>
<evidence type="ECO:0000256" key="7">
    <source>
        <dbReference type="HAMAP-Rule" id="MF_00259"/>
    </source>
</evidence>
<dbReference type="AlphaFoldDB" id="A0AAE4JW82"/>
<gene>
    <name evidence="7 11" type="primary">gcvT</name>
    <name evidence="11" type="ORF">RIF25_03455</name>
</gene>
<comment type="function">
    <text evidence="7">The glycine cleavage system catalyzes the degradation of glycine.</text>
</comment>
<dbReference type="NCBIfam" id="NF001567">
    <property type="entry name" value="PRK00389.1"/>
    <property type="match status" value="1"/>
</dbReference>
<dbReference type="InterPro" id="IPR013977">
    <property type="entry name" value="GcvT_C"/>
</dbReference>
<dbReference type="InterPro" id="IPR006222">
    <property type="entry name" value="GCVT_N"/>
</dbReference>
<feature type="domain" description="GCVT N-terminal" evidence="9">
    <location>
        <begin position="14"/>
        <end position="274"/>
    </location>
</feature>
<evidence type="ECO:0000256" key="5">
    <source>
        <dbReference type="ARBA" id="ARBA00031395"/>
    </source>
</evidence>
<dbReference type="InterPro" id="IPR006223">
    <property type="entry name" value="GcvT"/>
</dbReference>
<evidence type="ECO:0000256" key="4">
    <source>
        <dbReference type="ARBA" id="ARBA00022679"/>
    </source>
</evidence>
<evidence type="ECO:0000256" key="2">
    <source>
        <dbReference type="ARBA" id="ARBA00012616"/>
    </source>
</evidence>
<dbReference type="Gene3D" id="3.30.70.1400">
    <property type="entry name" value="Aminomethyltransferase beta-barrel domains"/>
    <property type="match status" value="1"/>
</dbReference>
<dbReference type="RefSeq" id="WP_322877160.1">
    <property type="nucleotide sequence ID" value="NZ_JAVMIP010000002.1"/>
</dbReference>
<dbReference type="GO" id="GO:0005960">
    <property type="term" value="C:glycine cleavage complex"/>
    <property type="evidence" value="ECO:0007669"/>
    <property type="project" value="InterPro"/>
</dbReference>
<comment type="catalytic activity">
    <reaction evidence="6 7">
        <text>N(6)-[(R)-S(8)-aminomethyldihydrolipoyl]-L-lysyl-[protein] + (6S)-5,6,7,8-tetrahydrofolate = N(6)-[(R)-dihydrolipoyl]-L-lysyl-[protein] + (6R)-5,10-methylene-5,6,7,8-tetrahydrofolate + NH4(+)</text>
        <dbReference type="Rhea" id="RHEA:16945"/>
        <dbReference type="Rhea" id="RHEA-COMP:10475"/>
        <dbReference type="Rhea" id="RHEA-COMP:10492"/>
        <dbReference type="ChEBI" id="CHEBI:15636"/>
        <dbReference type="ChEBI" id="CHEBI:28938"/>
        <dbReference type="ChEBI" id="CHEBI:57453"/>
        <dbReference type="ChEBI" id="CHEBI:83100"/>
        <dbReference type="ChEBI" id="CHEBI:83143"/>
        <dbReference type="EC" id="2.1.2.10"/>
    </reaction>
</comment>
<comment type="caution">
    <text evidence="11">The sequence shown here is derived from an EMBL/GenBank/DDBJ whole genome shotgun (WGS) entry which is preliminary data.</text>
</comment>
<dbReference type="Gene3D" id="4.10.1250.10">
    <property type="entry name" value="Aminomethyltransferase fragment"/>
    <property type="match status" value="1"/>
</dbReference>
<dbReference type="HAMAP" id="MF_00259">
    <property type="entry name" value="GcvT"/>
    <property type="match status" value="1"/>
</dbReference>
<organism evidence="11 12">
    <name type="scientific">Pseudocalidococcus azoricus BACA0444</name>
    <dbReference type="NCBI Taxonomy" id="2918990"/>
    <lineage>
        <taxon>Bacteria</taxon>
        <taxon>Bacillati</taxon>
        <taxon>Cyanobacteriota</taxon>
        <taxon>Cyanophyceae</taxon>
        <taxon>Acaryochloridales</taxon>
        <taxon>Thermosynechococcaceae</taxon>
        <taxon>Pseudocalidococcus</taxon>
        <taxon>Pseudocalidococcus azoricus</taxon>
    </lineage>
</organism>
<dbReference type="FunFam" id="4.10.1250.10:FF:000001">
    <property type="entry name" value="Aminomethyltransferase"/>
    <property type="match status" value="1"/>
</dbReference>
<dbReference type="Pfam" id="PF08669">
    <property type="entry name" value="GCV_T_C"/>
    <property type="match status" value="1"/>
</dbReference>
<dbReference type="Pfam" id="PF01571">
    <property type="entry name" value="GCV_T"/>
    <property type="match status" value="1"/>
</dbReference>
<dbReference type="InterPro" id="IPR022903">
    <property type="entry name" value="GcvT_bac"/>
</dbReference>
<dbReference type="GO" id="GO:0008483">
    <property type="term" value="F:transaminase activity"/>
    <property type="evidence" value="ECO:0007669"/>
    <property type="project" value="UniProtKB-KW"/>
</dbReference>
<reference evidence="12" key="1">
    <citation type="submission" date="2023-07" db="EMBL/GenBank/DDBJ databases">
        <authorList>
            <person name="Luz R."/>
            <person name="Cordeiro R."/>
            <person name="Fonseca A."/>
            <person name="Goncalves V."/>
        </authorList>
    </citation>
    <scope>NUCLEOTIDE SEQUENCE [LARGE SCALE GENOMIC DNA]</scope>
    <source>
        <strain evidence="12">BACA0444</strain>
    </source>
</reference>
<dbReference type="SUPFAM" id="SSF103025">
    <property type="entry name" value="Folate-binding domain"/>
    <property type="match status" value="1"/>
</dbReference>
<dbReference type="InterPro" id="IPR027266">
    <property type="entry name" value="TrmE/GcvT-like"/>
</dbReference>